<evidence type="ECO:0000256" key="4">
    <source>
        <dbReference type="ARBA" id="ARBA00022989"/>
    </source>
</evidence>
<protein>
    <submittedName>
        <fullName evidence="10">ABC transporter permease</fullName>
    </submittedName>
</protein>
<comment type="similarity">
    <text evidence="6">Belongs to the ABC-4 integral membrane protein family.</text>
</comment>
<evidence type="ECO:0000256" key="7">
    <source>
        <dbReference type="SAM" id="Phobius"/>
    </source>
</evidence>
<feature type="transmembrane region" description="Helical" evidence="7">
    <location>
        <begin position="768"/>
        <end position="788"/>
    </location>
</feature>
<evidence type="ECO:0000259" key="9">
    <source>
        <dbReference type="Pfam" id="PF12704"/>
    </source>
</evidence>
<dbReference type="Proteomes" id="UP001305702">
    <property type="component" value="Chromosome"/>
</dbReference>
<dbReference type="PANTHER" id="PTHR30572:SF4">
    <property type="entry name" value="ABC TRANSPORTER PERMEASE YTRF"/>
    <property type="match status" value="1"/>
</dbReference>
<feature type="transmembrane region" description="Helical" evidence="7">
    <location>
        <begin position="360"/>
        <end position="384"/>
    </location>
</feature>
<evidence type="ECO:0000313" key="10">
    <source>
        <dbReference type="EMBL" id="WNQ10393.1"/>
    </source>
</evidence>
<organism evidence="10 11">
    <name type="scientific">Paenibacillus aurantius</name>
    <dbReference type="NCBI Taxonomy" id="2918900"/>
    <lineage>
        <taxon>Bacteria</taxon>
        <taxon>Bacillati</taxon>
        <taxon>Bacillota</taxon>
        <taxon>Bacilli</taxon>
        <taxon>Bacillales</taxon>
        <taxon>Paenibacillaceae</taxon>
        <taxon>Paenibacillus</taxon>
    </lineage>
</organism>
<evidence type="ECO:0000256" key="2">
    <source>
        <dbReference type="ARBA" id="ARBA00022475"/>
    </source>
</evidence>
<evidence type="ECO:0000256" key="5">
    <source>
        <dbReference type="ARBA" id="ARBA00023136"/>
    </source>
</evidence>
<feature type="transmembrane region" description="Helical" evidence="7">
    <location>
        <begin position="717"/>
        <end position="740"/>
    </location>
</feature>
<evidence type="ECO:0000313" key="11">
    <source>
        <dbReference type="Proteomes" id="UP001305702"/>
    </source>
</evidence>
<feature type="transmembrane region" description="Helical" evidence="7">
    <location>
        <begin position="273"/>
        <end position="295"/>
    </location>
</feature>
<proteinExistence type="inferred from homology"/>
<dbReference type="PANTHER" id="PTHR30572">
    <property type="entry name" value="MEMBRANE COMPONENT OF TRANSPORTER-RELATED"/>
    <property type="match status" value="1"/>
</dbReference>
<feature type="transmembrane region" description="Helical" evidence="7">
    <location>
        <begin position="21"/>
        <end position="41"/>
    </location>
</feature>
<dbReference type="GO" id="GO:0005886">
    <property type="term" value="C:plasma membrane"/>
    <property type="evidence" value="ECO:0007669"/>
    <property type="project" value="UniProtKB-SubCell"/>
</dbReference>
<dbReference type="AlphaFoldDB" id="A0AA96REN9"/>
<evidence type="ECO:0000256" key="6">
    <source>
        <dbReference type="ARBA" id="ARBA00038076"/>
    </source>
</evidence>
<gene>
    <name evidence="10" type="ORF">MJA45_22645</name>
</gene>
<feature type="domain" description="MacB-like periplasmic core" evidence="9">
    <location>
        <begin position="439"/>
        <end position="635"/>
    </location>
</feature>
<feature type="transmembrane region" description="Helical" evidence="7">
    <location>
        <begin position="438"/>
        <end position="458"/>
    </location>
</feature>
<dbReference type="InterPro" id="IPR003838">
    <property type="entry name" value="ABC3_permease_C"/>
</dbReference>
<dbReference type="EMBL" id="CP130318">
    <property type="protein sequence ID" value="WNQ10393.1"/>
    <property type="molecule type" value="Genomic_DNA"/>
</dbReference>
<dbReference type="InterPro" id="IPR025857">
    <property type="entry name" value="MacB_PCD"/>
</dbReference>
<dbReference type="GO" id="GO:0022857">
    <property type="term" value="F:transmembrane transporter activity"/>
    <property type="evidence" value="ECO:0007669"/>
    <property type="project" value="TreeGrafter"/>
</dbReference>
<sequence length="802" mass="85476">MLSPRWRKILRDLSSNKARTVLVSLSIAVGIVGVGMISQTLEMMQRGMNDSHRSAEASAFSVTTLQPFDHRVMDKAAAVPGVSAVDGRASFELRAHPVRAEDGPVKAGDWRTIRLFALEDYNHIPMDKMLPVEGAWPPAQGELLMERTSVDYLGVSIGDKLEVELPDGTLRQLKLGGIVQDPLRETSSMTGVSYGYLSMATLGELGRPEAFNTLSVMASDPEADSAKLERLAGDVRQVMTAEGLTPVSTRIPKPGKHWAEDIVQSFALILQTMGGLALALGACLVMNTIFGMLAGQLRQIGVMQVLGATRGSLFRLYLGTVLLYCLLASLLGIPLGMLGARAMASQSIRLLNFDSSGYGLTLPVLGLELIVGLLIPILAALYPLAAGTRITIREAIGGPAAGSGGSRGWLAAMLEAVKGLPGPLLLPIRNAFRSRVRLTLTLATMSLGGAIVISVIAVQASMELTKANSLRYTHYDVQLSFPESRTASDLVAEAQTVTGVETAEAWTWKTANRVGADGSESKDLAFAGIPPGTALIEPVLLEGRWLQPGDRKAVVLDSFLLQDNPDLHAGSEVTLAVNGRRDTWTVIGITRKVSGDVVSYAPFEALSEAAGEAGKAMTVQTVTKDHSREGQAQAAAALQTRFKEKGYGSASTLITDDLRKVQENRFQTVLAFLAVMSVLLVIVAALGLTGTMSLSVLERTREFGIMRSIGASDRSMLGLIIGEGLVLGLVSWAVGSLLAYPVSRQLSAAVGHSLFEQPLDYRFPLSGVLLWLAGSLVVAAAASLLPAWKAARLEIRDVLAYE</sequence>
<feature type="transmembrane region" description="Helical" evidence="7">
    <location>
        <begin position="669"/>
        <end position="697"/>
    </location>
</feature>
<feature type="transmembrane region" description="Helical" evidence="7">
    <location>
        <begin position="316"/>
        <end position="340"/>
    </location>
</feature>
<comment type="subcellular location">
    <subcellularLocation>
        <location evidence="1">Cell membrane</location>
        <topology evidence="1">Multi-pass membrane protein</topology>
    </subcellularLocation>
</comment>
<dbReference type="Pfam" id="PF02687">
    <property type="entry name" value="FtsX"/>
    <property type="match status" value="2"/>
</dbReference>
<keyword evidence="5 7" id="KW-0472">Membrane</keyword>
<dbReference type="RefSeq" id="WP_315604167.1">
    <property type="nucleotide sequence ID" value="NZ_CP130318.1"/>
</dbReference>
<evidence type="ECO:0000256" key="1">
    <source>
        <dbReference type="ARBA" id="ARBA00004651"/>
    </source>
</evidence>
<keyword evidence="11" id="KW-1185">Reference proteome</keyword>
<keyword evidence="2" id="KW-1003">Cell membrane</keyword>
<keyword evidence="4 7" id="KW-1133">Transmembrane helix</keyword>
<dbReference type="InterPro" id="IPR050250">
    <property type="entry name" value="Macrolide_Exporter_MacB"/>
</dbReference>
<dbReference type="Pfam" id="PF12704">
    <property type="entry name" value="MacB_PCD"/>
    <property type="match status" value="1"/>
</dbReference>
<evidence type="ECO:0000259" key="8">
    <source>
        <dbReference type="Pfam" id="PF02687"/>
    </source>
</evidence>
<reference evidence="10 11" key="1">
    <citation type="submission" date="2022-02" db="EMBL/GenBank/DDBJ databases">
        <title>Paenibacillus sp. MBLB1776 Whole Genome Shotgun Sequencing.</title>
        <authorList>
            <person name="Hwang C.Y."/>
            <person name="Cho E.-S."/>
            <person name="Seo M.-J."/>
        </authorList>
    </citation>
    <scope>NUCLEOTIDE SEQUENCE [LARGE SCALE GENOMIC DNA]</scope>
    <source>
        <strain evidence="10 11">MBLB1776</strain>
    </source>
</reference>
<dbReference type="KEGG" id="paun:MJA45_22645"/>
<feature type="domain" description="ABC3 transporter permease C-terminal" evidence="8">
    <location>
        <begin position="675"/>
        <end position="794"/>
    </location>
</feature>
<accession>A0AA96REN9</accession>
<feature type="domain" description="ABC3 transporter permease C-terminal" evidence="8">
    <location>
        <begin position="273"/>
        <end position="389"/>
    </location>
</feature>
<evidence type="ECO:0000256" key="3">
    <source>
        <dbReference type="ARBA" id="ARBA00022692"/>
    </source>
</evidence>
<keyword evidence="3 7" id="KW-0812">Transmembrane</keyword>
<name>A0AA96REN9_9BACL</name>